<reference evidence="1" key="1">
    <citation type="journal article" date="2014" name="Front. Microbiol.">
        <title>High frequency of phylogenetically diverse reductive dehalogenase-homologous genes in deep subseafloor sedimentary metagenomes.</title>
        <authorList>
            <person name="Kawai M."/>
            <person name="Futagami T."/>
            <person name="Toyoda A."/>
            <person name="Takaki Y."/>
            <person name="Nishi S."/>
            <person name="Hori S."/>
            <person name="Arai W."/>
            <person name="Tsubouchi T."/>
            <person name="Morono Y."/>
            <person name="Uchiyama I."/>
            <person name="Ito T."/>
            <person name="Fujiyama A."/>
            <person name="Inagaki F."/>
            <person name="Takami H."/>
        </authorList>
    </citation>
    <scope>NUCLEOTIDE SEQUENCE</scope>
    <source>
        <strain evidence="1">Expedition CK06-06</strain>
    </source>
</reference>
<dbReference type="AlphaFoldDB" id="X0TUB7"/>
<feature type="non-terminal residue" evidence="1">
    <location>
        <position position="279"/>
    </location>
</feature>
<comment type="caution">
    <text evidence="1">The sequence shown here is derived from an EMBL/GenBank/DDBJ whole genome shotgun (WGS) entry which is preliminary data.</text>
</comment>
<evidence type="ECO:0000313" key="1">
    <source>
        <dbReference type="EMBL" id="GAF91762.1"/>
    </source>
</evidence>
<protein>
    <submittedName>
        <fullName evidence="1">Uncharacterized protein</fullName>
    </submittedName>
</protein>
<gene>
    <name evidence="1" type="ORF">S01H1_27686</name>
</gene>
<accession>X0TUB7</accession>
<organism evidence="1">
    <name type="scientific">marine sediment metagenome</name>
    <dbReference type="NCBI Taxonomy" id="412755"/>
    <lineage>
        <taxon>unclassified sequences</taxon>
        <taxon>metagenomes</taxon>
        <taxon>ecological metagenomes</taxon>
    </lineage>
</organism>
<name>X0TUB7_9ZZZZ</name>
<sequence length="279" mass="31649">YNFNSVFQTVVDEHERRAKNGIVVDRMWRVLECYDVLHTCLDADFKKGLIDNLFGPDISSSCADKIAVKLEACGHSVSSDLLKLLYWEFYQVPDGGLWIRSKSSLAPQLASILLNSERLQMERRYREKDIERLLCTVGSFTINQVQDAVRKLDRILSEVERYTGFLQKHGISHKKWSLPEMSEKVLDAFKPSGLSPDAQALDEIMLNALMAIGCESIRSQYPAPAFSPDSVCNLTLISLGLFDPEHHPNVKGNVCRMAAEEDEAVCMVFAYIEFQEDVY</sequence>
<feature type="non-terminal residue" evidence="1">
    <location>
        <position position="1"/>
    </location>
</feature>
<dbReference type="EMBL" id="BARS01016879">
    <property type="protein sequence ID" value="GAF91762.1"/>
    <property type="molecule type" value="Genomic_DNA"/>
</dbReference>
<proteinExistence type="predicted"/>